<comment type="similarity">
    <text evidence="2">Belongs to the ustYa family.</text>
</comment>
<dbReference type="HOGENOM" id="CLU_042941_8_3_1"/>
<dbReference type="GO" id="GO:0043386">
    <property type="term" value="P:mycotoxin biosynthetic process"/>
    <property type="evidence" value="ECO:0007669"/>
    <property type="project" value="InterPro"/>
</dbReference>
<comment type="pathway">
    <text evidence="1">Mycotoxin biosynthesis.</text>
</comment>
<dbReference type="STRING" id="743788.S8E5S4"/>
<dbReference type="Pfam" id="PF11807">
    <property type="entry name" value="UstYa"/>
    <property type="match status" value="1"/>
</dbReference>
<evidence type="ECO:0000256" key="2">
    <source>
        <dbReference type="ARBA" id="ARBA00035112"/>
    </source>
</evidence>
<gene>
    <name evidence="3" type="ORF">FOMPIDRAFT_91047</name>
</gene>
<dbReference type="OrthoDB" id="3687641at2759"/>
<sequence length="163" mass="18399">MDDGLYFAPPQSAPVVMTFGGTARYQLDDELASLEYERLMPSGGHVVYVRENAIGGTNLDDHGHTLVQEYTVTLFHQLKCLDIIRHELTNGIPREPTQLTSHCMNYLRQTILCAVNMRLESIKNPLGAVERVYDAICKDWEMVYLEAERNLSRCFTDTSEGAA</sequence>
<keyword evidence="4" id="KW-1185">Reference proteome</keyword>
<dbReference type="PANTHER" id="PTHR33365">
    <property type="entry name" value="YALI0B05434P"/>
    <property type="match status" value="1"/>
</dbReference>
<dbReference type="AlphaFoldDB" id="S8E5S4"/>
<protein>
    <submittedName>
        <fullName evidence="3">Uncharacterized protein</fullName>
    </submittedName>
</protein>
<evidence type="ECO:0000313" key="4">
    <source>
        <dbReference type="Proteomes" id="UP000015241"/>
    </source>
</evidence>
<dbReference type="Proteomes" id="UP000015241">
    <property type="component" value="Unassembled WGS sequence"/>
</dbReference>
<evidence type="ECO:0000256" key="1">
    <source>
        <dbReference type="ARBA" id="ARBA00004685"/>
    </source>
</evidence>
<dbReference type="PANTHER" id="PTHR33365:SF4">
    <property type="entry name" value="CYCLOCHLOROTINE BIOSYNTHESIS PROTEIN O"/>
    <property type="match status" value="1"/>
</dbReference>
<name>S8E5S4_FOMSC</name>
<dbReference type="InParanoid" id="S8E5S4"/>
<reference evidence="3 4" key="1">
    <citation type="journal article" date="2012" name="Science">
        <title>The Paleozoic origin of enzymatic lignin decomposition reconstructed from 31 fungal genomes.</title>
        <authorList>
            <person name="Floudas D."/>
            <person name="Binder M."/>
            <person name="Riley R."/>
            <person name="Barry K."/>
            <person name="Blanchette R.A."/>
            <person name="Henrissat B."/>
            <person name="Martinez A.T."/>
            <person name="Otillar R."/>
            <person name="Spatafora J.W."/>
            <person name="Yadav J.S."/>
            <person name="Aerts A."/>
            <person name="Benoit I."/>
            <person name="Boyd A."/>
            <person name="Carlson A."/>
            <person name="Copeland A."/>
            <person name="Coutinho P.M."/>
            <person name="de Vries R.P."/>
            <person name="Ferreira P."/>
            <person name="Findley K."/>
            <person name="Foster B."/>
            <person name="Gaskell J."/>
            <person name="Glotzer D."/>
            <person name="Gorecki P."/>
            <person name="Heitman J."/>
            <person name="Hesse C."/>
            <person name="Hori C."/>
            <person name="Igarashi K."/>
            <person name="Jurgens J.A."/>
            <person name="Kallen N."/>
            <person name="Kersten P."/>
            <person name="Kohler A."/>
            <person name="Kuees U."/>
            <person name="Kumar T.K.A."/>
            <person name="Kuo A."/>
            <person name="LaButti K."/>
            <person name="Larrondo L.F."/>
            <person name="Lindquist E."/>
            <person name="Ling A."/>
            <person name="Lombard V."/>
            <person name="Lucas S."/>
            <person name="Lundell T."/>
            <person name="Martin R."/>
            <person name="McLaughlin D.J."/>
            <person name="Morgenstern I."/>
            <person name="Morin E."/>
            <person name="Murat C."/>
            <person name="Nagy L.G."/>
            <person name="Nolan M."/>
            <person name="Ohm R.A."/>
            <person name="Patyshakuliyeva A."/>
            <person name="Rokas A."/>
            <person name="Ruiz-Duenas F.J."/>
            <person name="Sabat G."/>
            <person name="Salamov A."/>
            <person name="Samejima M."/>
            <person name="Schmutz J."/>
            <person name="Slot J.C."/>
            <person name="St John F."/>
            <person name="Stenlid J."/>
            <person name="Sun H."/>
            <person name="Sun S."/>
            <person name="Syed K."/>
            <person name="Tsang A."/>
            <person name="Wiebenga A."/>
            <person name="Young D."/>
            <person name="Pisabarro A."/>
            <person name="Eastwood D.C."/>
            <person name="Martin F."/>
            <person name="Cullen D."/>
            <person name="Grigoriev I.V."/>
            <person name="Hibbett D.S."/>
        </authorList>
    </citation>
    <scope>NUCLEOTIDE SEQUENCE</scope>
    <source>
        <strain evidence="4">FP-58527</strain>
    </source>
</reference>
<evidence type="ECO:0000313" key="3">
    <source>
        <dbReference type="EMBL" id="EPT00038.1"/>
    </source>
</evidence>
<proteinExistence type="inferred from homology"/>
<accession>S8E5S4</accession>
<dbReference type="eggNOG" id="ENOG502SUK5">
    <property type="taxonomic scope" value="Eukaryota"/>
</dbReference>
<dbReference type="EMBL" id="KE504152">
    <property type="protein sequence ID" value="EPT00038.1"/>
    <property type="molecule type" value="Genomic_DNA"/>
</dbReference>
<dbReference type="InterPro" id="IPR021765">
    <property type="entry name" value="UstYa-like"/>
</dbReference>
<organism evidence="3 4">
    <name type="scientific">Fomitopsis schrenkii</name>
    <name type="common">Brown rot fungus</name>
    <dbReference type="NCBI Taxonomy" id="2126942"/>
    <lineage>
        <taxon>Eukaryota</taxon>
        <taxon>Fungi</taxon>
        <taxon>Dikarya</taxon>
        <taxon>Basidiomycota</taxon>
        <taxon>Agaricomycotina</taxon>
        <taxon>Agaricomycetes</taxon>
        <taxon>Polyporales</taxon>
        <taxon>Fomitopsis</taxon>
    </lineage>
</organism>